<comment type="caution">
    <text evidence="2">The sequence shown here is derived from an EMBL/GenBank/DDBJ whole genome shotgun (WGS) entry which is preliminary data.</text>
</comment>
<keyword evidence="3" id="KW-1185">Reference proteome</keyword>
<feature type="transmembrane region" description="Helical" evidence="1">
    <location>
        <begin position="430"/>
        <end position="452"/>
    </location>
</feature>
<evidence type="ECO:0000313" key="3">
    <source>
        <dbReference type="Proteomes" id="UP001597506"/>
    </source>
</evidence>
<feature type="transmembrane region" description="Helical" evidence="1">
    <location>
        <begin position="93"/>
        <end position="117"/>
    </location>
</feature>
<proteinExistence type="predicted"/>
<dbReference type="RefSeq" id="WP_377937853.1">
    <property type="nucleotide sequence ID" value="NZ_JBHUMF010000032.1"/>
</dbReference>
<feature type="transmembrane region" description="Helical" evidence="1">
    <location>
        <begin position="267"/>
        <end position="287"/>
    </location>
</feature>
<accession>A0ABW5RW75</accession>
<reference evidence="3" key="1">
    <citation type="journal article" date="2019" name="Int. J. Syst. Evol. Microbiol.">
        <title>The Global Catalogue of Microorganisms (GCM) 10K type strain sequencing project: providing services to taxonomists for standard genome sequencing and annotation.</title>
        <authorList>
            <consortium name="The Broad Institute Genomics Platform"/>
            <consortium name="The Broad Institute Genome Sequencing Center for Infectious Disease"/>
            <person name="Wu L."/>
            <person name="Ma J."/>
        </authorList>
    </citation>
    <scope>NUCLEOTIDE SEQUENCE [LARGE SCALE GENOMIC DNA]</scope>
    <source>
        <strain evidence="3">KCTC 3913</strain>
    </source>
</reference>
<dbReference type="Proteomes" id="UP001597506">
    <property type="component" value="Unassembled WGS sequence"/>
</dbReference>
<feature type="transmembrane region" description="Helical" evidence="1">
    <location>
        <begin position="347"/>
        <end position="365"/>
    </location>
</feature>
<keyword evidence="1" id="KW-1133">Transmembrane helix</keyword>
<dbReference type="EMBL" id="JBHUMF010000032">
    <property type="protein sequence ID" value="MFD2682976.1"/>
    <property type="molecule type" value="Genomic_DNA"/>
</dbReference>
<evidence type="ECO:0008006" key="4">
    <source>
        <dbReference type="Google" id="ProtNLM"/>
    </source>
</evidence>
<keyword evidence="1" id="KW-0472">Membrane</keyword>
<feature type="transmembrane region" description="Helical" evidence="1">
    <location>
        <begin position="67"/>
        <end position="87"/>
    </location>
</feature>
<name>A0ABW5RW75_9BACI</name>
<feature type="transmembrane region" description="Helical" evidence="1">
    <location>
        <begin position="458"/>
        <end position="476"/>
    </location>
</feature>
<evidence type="ECO:0000313" key="2">
    <source>
        <dbReference type="EMBL" id="MFD2682976.1"/>
    </source>
</evidence>
<feature type="transmembrane region" description="Helical" evidence="1">
    <location>
        <begin position="206"/>
        <end position="225"/>
    </location>
</feature>
<feature type="transmembrane region" description="Helical" evidence="1">
    <location>
        <begin position="521"/>
        <end position="540"/>
    </location>
</feature>
<feature type="transmembrane region" description="Helical" evidence="1">
    <location>
        <begin position="165"/>
        <end position="194"/>
    </location>
</feature>
<gene>
    <name evidence="2" type="ORF">ACFSUL_19715</name>
</gene>
<sequence length="548" mass="63538">MKNFRTLKFLDKFKRLFDSIGIDYPVMRKILQVKLTMDQRRVPTIFNQSGKKKGDENKNENRFIKSLWIYALYGLFLVPFLLFGNNYIFQMSIIFGVLMFIITTSMISDFSSVLLDIRDKTVLGTKPINQKTMNAAKTLHICIYLFFLTGALTAIPLVVSLVKHGIAFFIIFLVEIVLIDLLIVVLTALLYFLILRFFDGEKLKDIINYVQIALSIGIAVGYQFVARSFEIVELNVTFTPMWWQFFIPPMWYGAPYELLLKQNTNTYFIVLSLLAIIIPILAIFIYVKMIASFERHLQKLSDHSSKVKSQKGNRGLAISNIICSSKEEKAFYRFGTIMMKNEREFKLKVYPALGFSLIFPFIFLFNEVRMSSLAEVADSKWYLSIYFASMMISTVIMMLKYSGKYKGSWIYKTTPINKLSSLFKGTLKAFIVRLLLPVYIPLCAVYIFLFGIRILPDLITIFLSFMLYTIISFKFLHNGLPFSESFDAVQQSDGWKVLPFLLLTGVFFGIHYFSTMFSYGVYMYMGILLVVNIIAWRVAFPNRWEKIK</sequence>
<feature type="transmembrane region" description="Helical" evidence="1">
    <location>
        <begin position="138"/>
        <end position="159"/>
    </location>
</feature>
<organism evidence="2 3">
    <name type="scientific">Bacillus seohaeanensis</name>
    <dbReference type="NCBI Taxonomy" id="284580"/>
    <lineage>
        <taxon>Bacteria</taxon>
        <taxon>Bacillati</taxon>
        <taxon>Bacillota</taxon>
        <taxon>Bacilli</taxon>
        <taxon>Bacillales</taxon>
        <taxon>Bacillaceae</taxon>
        <taxon>Bacillus</taxon>
    </lineage>
</organism>
<protein>
    <recommendedName>
        <fullName evidence="4">ABC transporter permease</fullName>
    </recommendedName>
</protein>
<feature type="transmembrane region" description="Helical" evidence="1">
    <location>
        <begin position="381"/>
        <end position="399"/>
    </location>
</feature>
<keyword evidence="1" id="KW-0812">Transmembrane</keyword>
<feature type="transmembrane region" description="Helical" evidence="1">
    <location>
        <begin position="497"/>
        <end position="515"/>
    </location>
</feature>
<evidence type="ECO:0000256" key="1">
    <source>
        <dbReference type="SAM" id="Phobius"/>
    </source>
</evidence>